<keyword evidence="1" id="KW-1133">Transmembrane helix</keyword>
<evidence type="ECO:0000256" key="1">
    <source>
        <dbReference type="SAM" id="Phobius"/>
    </source>
</evidence>
<organism evidence="2 3">
    <name type="scientific">Salix brachista</name>
    <dbReference type="NCBI Taxonomy" id="2182728"/>
    <lineage>
        <taxon>Eukaryota</taxon>
        <taxon>Viridiplantae</taxon>
        <taxon>Streptophyta</taxon>
        <taxon>Embryophyta</taxon>
        <taxon>Tracheophyta</taxon>
        <taxon>Spermatophyta</taxon>
        <taxon>Magnoliopsida</taxon>
        <taxon>eudicotyledons</taxon>
        <taxon>Gunneridae</taxon>
        <taxon>Pentapetalae</taxon>
        <taxon>rosids</taxon>
        <taxon>fabids</taxon>
        <taxon>Malpighiales</taxon>
        <taxon>Salicaceae</taxon>
        <taxon>Saliceae</taxon>
        <taxon>Salix</taxon>
    </lineage>
</organism>
<reference evidence="3" key="1">
    <citation type="journal article" date="2019" name="Gigascience">
        <title>De novo genome assembly of the endangered Acer yangbiense, a plant species with extremely small populations endemic to Yunnan Province, China.</title>
        <authorList>
            <person name="Yang J."/>
            <person name="Wariss H.M."/>
            <person name="Tao L."/>
            <person name="Zhang R."/>
            <person name="Yun Q."/>
            <person name="Hollingsworth P."/>
            <person name="Dao Z."/>
            <person name="Luo G."/>
            <person name="Guo H."/>
            <person name="Ma Y."/>
            <person name="Sun W."/>
        </authorList>
    </citation>
    <scope>NUCLEOTIDE SEQUENCE [LARGE SCALE GENOMIC DNA]</scope>
    <source>
        <strain evidence="3">cv. br00</strain>
    </source>
</reference>
<dbReference type="Proteomes" id="UP000326939">
    <property type="component" value="Chromosome 10"/>
</dbReference>
<comment type="caution">
    <text evidence="2">The sequence shown here is derived from an EMBL/GenBank/DDBJ whole genome shotgun (WGS) entry which is preliminary data.</text>
</comment>
<protein>
    <submittedName>
        <fullName evidence="2">Uncharacterized protein</fullName>
    </submittedName>
</protein>
<sequence length="122" mass="13344">MSFRTVPAKIIPPWTLGNMLCDKVMGLAMASFFMAITSFVLPWTNLSKMRLVDEPMAYHNQGASTAYSTRSGAGQLASWKTFSGLLIIVVGSEIVNILIEETLDFAVVPSEEMGPDNNGRLK</sequence>
<keyword evidence="1" id="KW-0472">Membrane</keyword>
<name>A0A5N5L6L8_9ROSI</name>
<proteinExistence type="predicted"/>
<dbReference type="EMBL" id="VDCV01000010">
    <property type="protein sequence ID" value="KAB5538332.1"/>
    <property type="molecule type" value="Genomic_DNA"/>
</dbReference>
<keyword evidence="3" id="KW-1185">Reference proteome</keyword>
<evidence type="ECO:0000313" key="2">
    <source>
        <dbReference type="EMBL" id="KAB5538332.1"/>
    </source>
</evidence>
<feature type="transmembrane region" description="Helical" evidence="1">
    <location>
        <begin position="24"/>
        <end position="46"/>
    </location>
</feature>
<dbReference type="AlphaFoldDB" id="A0A5N5L6L8"/>
<evidence type="ECO:0000313" key="3">
    <source>
        <dbReference type="Proteomes" id="UP000326939"/>
    </source>
</evidence>
<accession>A0A5N5L6L8</accession>
<gene>
    <name evidence="2" type="ORF">DKX38_015865</name>
</gene>
<keyword evidence="1" id="KW-0812">Transmembrane</keyword>